<dbReference type="SMART" id="SM00530">
    <property type="entry name" value="HTH_XRE"/>
    <property type="match status" value="1"/>
</dbReference>
<dbReference type="Proteomes" id="UP000033867">
    <property type="component" value="Unassembled WGS sequence"/>
</dbReference>
<dbReference type="CDD" id="cd00093">
    <property type="entry name" value="HTH_XRE"/>
    <property type="match status" value="1"/>
</dbReference>
<dbReference type="Pfam" id="PF01381">
    <property type="entry name" value="HTH_3"/>
    <property type="match status" value="1"/>
</dbReference>
<dbReference type="PROSITE" id="PS50943">
    <property type="entry name" value="HTH_CROC1"/>
    <property type="match status" value="1"/>
</dbReference>
<accession>A0A0G1BAD2</accession>
<evidence type="ECO:0000313" key="3">
    <source>
        <dbReference type="EMBL" id="KKS70144.1"/>
    </source>
</evidence>
<protein>
    <submittedName>
        <fullName evidence="3">LexA repressor</fullName>
    </submittedName>
</protein>
<dbReference type="GO" id="GO:0003700">
    <property type="term" value="F:DNA-binding transcription factor activity"/>
    <property type="evidence" value="ECO:0007669"/>
    <property type="project" value="TreeGrafter"/>
</dbReference>
<dbReference type="InterPro" id="IPR039418">
    <property type="entry name" value="LexA-like"/>
</dbReference>
<dbReference type="InterPro" id="IPR001387">
    <property type="entry name" value="Cro/C1-type_HTH"/>
</dbReference>
<evidence type="ECO:0000256" key="1">
    <source>
        <dbReference type="ARBA" id="ARBA00023125"/>
    </source>
</evidence>
<proteinExistence type="predicted"/>
<dbReference type="EMBL" id="LCEK01000067">
    <property type="protein sequence ID" value="KKS70144.1"/>
    <property type="molecule type" value="Genomic_DNA"/>
</dbReference>
<dbReference type="Gene3D" id="2.10.109.10">
    <property type="entry name" value="Umud Fragment, subunit A"/>
    <property type="match status" value="1"/>
</dbReference>
<name>A0A0G1BAD2_9BACT</name>
<dbReference type="PANTHER" id="PTHR46797:SF1">
    <property type="entry name" value="METHYLPHOSPHONATE SYNTHASE"/>
    <property type="match status" value="1"/>
</dbReference>
<keyword evidence="1" id="KW-0238">DNA-binding</keyword>
<organism evidence="3 4">
    <name type="scientific">Candidatus Magasanikbacteria bacterium GW2011_GWE2_42_7</name>
    <dbReference type="NCBI Taxonomy" id="1619052"/>
    <lineage>
        <taxon>Bacteria</taxon>
        <taxon>Candidatus Magasanikiibacteriota</taxon>
    </lineage>
</organism>
<feature type="domain" description="HTH cro/C1-type" evidence="2">
    <location>
        <begin position="7"/>
        <end position="61"/>
    </location>
</feature>
<dbReference type="InterPro" id="IPR015927">
    <property type="entry name" value="Peptidase_S24_S26A/B/C"/>
</dbReference>
<dbReference type="InterPro" id="IPR036286">
    <property type="entry name" value="LexA/Signal_pep-like_sf"/>
</dbReference>
<comment type="caution">
    <text evidence="3">The sequence shown here is derived from an EMBL/GenBank/DDBJ whole genome shotgun (WGS) entry which is preliminary data.</text>
</comment>
<sequence length="239" mass="27086">MSFGSYLKNQRESKNWTIKELAERLGFSSSYISQLENGTRNPSHKQLAVLAKAYQLPEEELKKHWTEGKIQKVSMEGNYKFNISDVGERRVHEAASKLERGLEELRNTISSDDAYIKTPVIDALSADDLGTRLKEAKEFFFLPKNSVPVGHRMFGFRVDGLSLPDAGILAGDFIILDADAKPESGDIVVIAIPDGLVMTYYHERGDYLELRPETEGFKKAYHLKESKVVGRLVYHVKKY</sequence>
<gene>
    <name evidence="3" type="ORF">UV42_C0067G0001</name>
</gene>
<dbReference type="Pfam" id="PF00717">
    <property type="entry name" value="Peptidase_S24"/>
    <property type="match status" value="1"/>
</dbReference>
<dbReference type="InterPro" id="IPR010982">
    <property type="entry name" value="Lambda_DNA-bd_dom_sf"/>
</dbReference>
<dbReference type="SUPFAM" id="SSF47413">
    <property type="entry name" value="lambda repressor-like DNA-binding domains"/>
    <property type="match status" value="1"/>
</dbReference>
<dbReference type="SUPFAM" id="SSF51306">
    <property type="entry name" value="LexA/Signal peptidase"/>
    <property type="match status" value="1"/>
</dbReference>
<dbReference type="CDD" id="cd06529">
    <property type="entry name" value="S24_LexA-like"/>
    <property type="match status" value="1"/>
</dbReference>
<dbReference type="InterPro" id="IPR050807">
    <property type="entry name" value="TransReg_Diox_bact_type"/>
</dbReference>
<evidence type="ECO:0000313" key="4">
    <source>
        <dbReference type="Proteomes" id="UP000033867"/>
    </source>
</evidence>
<dbReference type="GO" id="GO:0005829">
    <property type="term" value="C:cytosol"/>
    <property type="evidence" value="ECO:0007669"/>
    <property type="project" value="TreeGrafter"/>
</dbReference>
<dbReference type="PANTHER" id="PTHR46797">
    <property type="entry name" value="HTH-TYPE TRANSCRIPTIONAL REGULATOR"/>
    <property type="match status" value="1"/>
</dbReference>
<evidence type="ECO:0000259" key="2">
    <source>
        <dbReference type="PROSITE" id="PS50943"/>
    </source>
</evidence>
<dbReference type="GO" id="GO:0003677">
    <property type="term" value="F:DNA binding"/>
    <property type="evidence" value="ECO:0007669"/>
    <property type="project" value="UniProtKB-KW"/>
</dbReference>
<dbReference type="Gene3D" id="1.10.260.40">
    <property type="entry name" value="lambda repressor-like DNA-binding domains"/>
    <property type="match status" value="1"/>
</dbReference>
<dbReference type="AlphaFoldDB" id="A0A0G1BAD2"/>
<reference evidence="3 4" key="1">
    <citation type="journal article" date="2015" name="Nature">
        <title>rRNA introns, odd ribosomes, and small enigmatic genomes across a large radiation of phyla.</title>
        <authorList>
            <person name="Brown C.T."/>
            <person name="Hug L.A."/>
            <person name="Thomas B.C."/>
            <person name="Sharon I."/>
            <person name="Castelle C.J."/>
            <person name="Singh A."/>
            <person name="Wilkins M.J."/>
            <person name="Williams K.H."/>
            <person name="Banfield J.F."/>
        </authorList>
    </citation>
    <scope>NUCLEOTIDE SEQUENCE [LARGE SCALE GENOMIC DNA]</scope>
</reference>